<sequence length="233" mass="26031">MSSGNADFCFPIKRLENSRVILEPFNDKHVASFVQGCKDHPALFDYLPFGPFSTTAEFKTWYRGRVERNPTETIFAIFAKSPAPDSVEQQTLAGTIGLLNASPSNASVEIGFIIVLPSFQRTFVTSNAVGLLLSYTLDLPPEGLGLRRSQWQTHASNEASRRVATRMGFSFEGIQRFQRAFPAHKQGNGFDLSRLPESTGIKLGQARDTAIFAHYCDEWPAKRAEVLRLMEPR</sequence>
<dbReference type="InterPro" id="IPR000182">
    <property type="entry name" value="GNAT_dom"/>
</dbReference>
<dbReference type="EMBL" id="AMGY01000003">
    <property type="protein sequence ID" value="EXJ86665.1"/>
    <property type="molecule type" value="Genomic_DNA"/>
</dbReference>
<gene>
    <name evidence="2" type="ORF">A1O3_03618</name>
</gene>
<dbReference type="HOGENOM" id="CLU_078023_0_0_1"/>
<dbReference type="GO" id="GO:0008999">
    <property type="term" value="F:protein-N-terminal-alanine acetyltransferase activity"/>
    <property type="evidence" value="ECO:0007669"/>
    <property type="project" value="TreeGrafter"/>
</dbReference>
<dbReference type="PANTHER" id="PTHR43441">
    <property type="entry name" value="RIBOSOMAL-PROTEIN-SERINE ACETYLTRANSFERASE"/>
    <property type="match status" value="1"/>
</dbReference>
<name>W9YAI0_9EURO</name>
<dbReference type="InterPro" id="IPR051908">
    <property type="entry name" value="Ribosomal_N-acetyltransferase"/>
</dbReference>
<proteinExistence type="predicted"/>
<evidence type="ECO:0000313" key="2">
    <source>
        <dbReference type="EMBL" id="EXJ86665.1"/>
    </source>
</evidence>
<dbReference type="PANTHER" id="PTHR43441:SF5">
    <property type="entry name" value="FAMILY ACETYLTRANSFERASE, PUTATIVE-RELATED"/>
    <property type="match status" value="1"/>
</dbReference>
<dbReference type="Proteomes" id="UP000019478">
    <property type="component" value="Unassembled WGS sequence"/>
</dbReference>
<evidence type="ECO:0000313" key="3">
    <source>
        <dbReference type="Proteomes" id="UP000019478"/>
    </source>
</evidence>
<evidence type="ECO:0000259" key="1">
    <source>
        <dbReference type="PROSITE" id="PS51186"/>
    </source>
</evidence>
<dbReference type="GO" id="GO:1990189">
    <property type="term" value="F:protein N-terminal-serine acetyltransferase activity"/>
    <property type="evidence" value="ECO:0007669"/>
    <property type="project" value="TreeGrafter"/>
</dbReference>
<protein>
    <recommendedName>
        <fullName evidence="1">N-acetyltransferase domain-containing protein</fullName>
    </recommendedName>
</protein>
<comment type="caution">
    <text evidence="2">The sequence shown here is derived from an EMBL/GenBank/DDBJ whole genome shotgun (WGS) entry which is preliminary data.</text>
</comment>
<keyword evidence="3" id="KW-1185">Reference proteome</keyword>
<reference evidence="2 3" key="1">
    <citation type="submission" date="2013-03" db="EMBL/GenBank/DDBJ databases">
        <title>The Genome Sequence of Capronia epimyces CBS 606.96.</title>
        <authorList>
            <consortium name="The Broad Institute Genomics Platform"/>
            <person name="Cuomo C."/>
            <person name="de Hoog S."/>
            <person name="Gorbushina A."/>
            <person name="Walker B."/>
            <person name="Young S.K."/>
            <person name="Zeng Q."/>
            <person name="Gargeya S."/>
            <person name="Fitzgerald M."/>
            <person name="Haas B."/>
            <person name="Abouelleil A."/>
            <person name="Allen A.W."/>
            <person name="Alvarado L."/>
            <person name="Arachchi H.M."/>
            <person name="Berlin A.M."/>
            <person name="Chapman S.B."/>
            <person name="Gainer-Dewar J."/>
            <person name="Goldberg J."/>
            <person name="Griggs A."/>
            <person name="Gujja S."/>
            <person name="Hansen M."/>
            <person name="Howarth C."/>
            <person name="Imamovic A."/>
            <person name="Ireland A."/>
            <person name="Larimer J."/>
            <person name="McCowan C."/>
            <person name="Murphy C."/>
            <person name="Pearson M."/>
            <person name="Poon T.W."/>
            <person name="Priest M."/>
            <person name="Roberts A."/>
            <person name="Saif S."/>
            <person name="Shea T."/>
            <person name="Sisk P."/>
            <person name="Sykes S."/>
            <person name="Wortman J."/>
            <person name="Nusbaum C."/>
            <person name="Birren B."/>
        </authorList>
    </citation>
    <scope>NUCLEOTIDE SEQUENCE [LARGE SCALE GENOMIC DNA]</scope>
    <source>
        <strain evidence="2 3">CBS 606.96</strain>
    </source>
</reference>
<dbReference type="Gene3D" id="3.40.630.30">
    <property type="match status" value="1"/>
</dbReference>
<accession>W9YAI0</accession>
<dbReference type="eggNOG" id="ENOG502S3S6">
    <property type="taxonomic scope" value="Eukaryota"/>
</dbReference>
<dbReference type="OrthoDB" id="41238at2759"/>
<dbReference type="InterPro" id="IPR016181">
    <property type="entry name" value="Acyl_CoA_acyltransferase"/>
</dbReference>
<dbReference type="PROSITE" id="PS51186">
    <property type="entry name" value="GNAT"/>
    <property type="match status" value="1"/>
</dbReference>
<dbReference type="GeneID" id="19167744"/>
<dbReference type="SUPFAM" id="SSF55729">
    <property type="entry name" value="Acyl-CoA N-acyltransferases (Nat)"/>
    <property type="match status" value="1"/>
</dbReference>
<organism evidence="2 3">
    <name type="scientific">Capronia epimyces CBS 606.96</name>
    <dbReference type="NCBI Taxonomy" id="1182542"/>
    <lineage>
        <taxon>Eukaryota</taxon>
        <taxon>Fungi</taxon>
        <taxon>Dikarya</taxon>
        <taxon>Ascomycota</taxon>
        <taxon>Pezizomycotina</taxon>
        <taxon>Eurotiomycetes</taxon>
        <taxon>Chaetothyriomycetidae</taxon>
        <taxon>Chaetothyriales</taxon>
        <taxon>Herpotrichiellaceae</taxon>
        <taxon>Capronia</taxon>
    </lineage>
</organism>
<dbReference type="Pfam" id="PF13302">
    <property type="entry name" value="Acetyltransf_3"/>
    <property type="match status" value="1"/>
</dbReference>
<dbReference type="AlphaFoldDB" id="W9YAI0"/>
<feature type="domain" description="N-acetyltransferase" evidence="1">
    <location>
        <begin position="44"/>
        <end position="188"/>
    </location>
</feature>
<dbReference type="RefSeq" id="XP_007731944.1">
    <property type="nucleotide sequence ID" value="XM_007733754.1"/>
</dbReference>